<name>A0A9Q3ZAD1_9ACTN</name>
<keyword evidence="1" id="KW-0472">Membrane</keyword>
<sequence>MSLSQHDQRILADIEQHLTEQDPQLARMLSSLGKVAPMRTLLPRMLRRCHTVPRTTAAFLCLTALLLVVGIAVRSPAVFVTAMAMACVSPLPKLGGFCRWPLRSRRTDR</sequence>
<reference evidence="2" key="1">
    <citation type="submission" date="2021-12" db="EMBL/GenBank/DDBJ databases">
        <authorList>
            <person name="Lee J.-H."/>
            <person name="Kim S.-B."/>
        </authorList>
    </citation>
    <scope>NUCLEOTIDE SEQUENCE</scope>
    <source>
        <strain evidence="2">NR30</strain>
    </source>
</reference>
<dbReference type="EMBL" id="JAJSBI010000027">
    <property type="protein sequence ID" value="MCD9879209.1"/>
    <property type="molecule type" value="Genomic_DNA"/>
</dbReference>
<accession>A0A9Q3ZAD1</accession>
<gene>
    <name evidence="2" type="ORF">LJ657_37545</name>
</gene>
<organism evidence="2 3">
    <name type="scientific">Streptomyces guryensis</name>
    <dbReference type="NCBI Taxonomy" id="2886947"/>
    <lineage>
        <taxon>Bacteria</taxon>
        <taxon>Bacillati</taxon>
        <taxon>Actinomycetota</taxon>
        <taxon>Actinomycetes</taxon>
        <taxon>Kitasatosporales</taxon>
        <taxon>Streptomycetaceae</taxon>
        <taxon>Streptomyces</taxon>
    </lineage>
</organism>
<dbReference type="Proteomes" id="UP001108029">
    <property type="component" value="Unassembled WGS sequence"/>
</dbReference>
<dbReference type="RefSeq" id="WP_232653592.1">
    <property type="nucleotide sequence ID" value="NZ_JAJSBI010000027.1"/>
</dbReference>
<dbReference type="InterPro" id="IPR021401">
    <property type="entry name" value="DUF3040"/>
</dbReference>
<dbReference type="AlphaFoldDB" id="A0A9Q3ZAD1"/>
<evidence type="ECO:0000313" key="3">
    <source>
        <dbReference type="Proteomes" id="UP001108029"/>
    </source>
</evidence>
<proteinExistence type="predicted"/>
<evidence type="ECO:0000313" key="2">
    <source>
        <dbReference type="EMBL" id="MCD9879209.1"/>
    </source>
</evidence>
<comment type="caution">
    <text evidence="2">The sequence shown here is derived from an EMBL/GenBank/DDBJ whole genome shotgun (WGS) entry which is preliminary data.</text>
</comment>
<keyword evidence="1" id="KW-0812">Transmembrane</keyword>
<feature type="transmembrane region" description="Helical" evidence="1">
    <location>
        <begin position="52"/>
        <end position="73"/>
    </location>
</feature>
<dbReference type="Pfam" id="PF11239">
    <property type="entry name" value="DUF3040"/>
    <property type="match status" value="1"/>
</dbReference>
<protein>
    <submittedName>
        <fullName evidence="2">DUF3040 domain-containing protein</fullName>
    </submittedName>
</protein>
<evidence type="ECO:0000256" key="1">
    <source>
        <dbReference type="SAM" id="Phobius"/>
    </source>
</evidence>
<feature type="transmembrane region" description="Helical" evidence="1">
    <location>
        <begin position="79"/>
        <end position="102"/>
    </location>
</feature>
<keyword evidence="3" id="KW-1185">Reference proteome</keyword>
<keyword evidence="1" id="KW-1133">Transmembrane helix</keyword>